<feature type="region of interest" description="Disordered" evidence="1">
    <location>
        <begin position="1"/>
        <end position="38"/>
    </location>
</feature>
<dbReference type="Proteomes" id="UP001595909">
    <property type="component" value="Unassembled WGS sequence"/>
</dbReference>
<evidence type="ECO:0000313" key="3">
    <source>
        <dbReference type="EMBL" id="MFC4835989.1"/>
    </source>
</evidence>
<name>A0ABV9RR61_9PSEU</name>
<keyword evidence="2" id="KW-1133">Transmembrane helix</keyword>
<feature type="transmembrane region" description="Helical" evidence="2">
    <location>
        <begin position="100"/>
        <end position="128"/>
    </location>
</feature>
<accession>A0ABV9RR61</accession>
<proteinExistence type="predicted"/>
<protein>
    <submittedName>
        <fullName evidence="3">DUF4190 domain-containing protein</fullName>
    </submittedName>
</protein>
<comment type="caution">
    <text evidence="3">The sequence shown here is derived from an EMBL/GenBank/DDBJ whole genome shotgun (WGS) entry which is preliminary data.</text>
</comment>
<feature type="region of interest" description="Disordered" evidence="1">
    <location>
        <begin position="167"/>
        <end position="186"/>
    </location>
</feature>
<keyword evidence="2" id="KW-0812">Transmembrane</keyword>
<gene>
    <name evidence="3" type="ORF">ACFPEL_26525</name>
</gene>
<feature type="compositionally biased region" description="Gly residues" evidence="1">
    <location>
        <begin position="1"/>
        <end position="12"/>
    </location>
</feature>
<evidence type="ECO:0000256" key="1">
    <source>
        <dbReference type="SAM" id="MobiDB-lite"/>
    </source>
</evidence>
<evidence type="ECO:0000313" key="4">
    <source>
        <dbReference type="Proteomes" id="UP001595909"/>
    </source>
</evidence>
<keyword evidence="4" id="KW-1185">Reference proteome</keyword>
<keyword evidence="2" id="KW-0472">Membrane</keyword>
<organism evidence="3 4">
    <name type="scientific">Actinomycetospora chibensis</name>
    <dbReference type="NCBI Taxonomy" id="663606"/>
    <lineage>
        <taxon>Bacteria</taxon>
        <taxon>Bacillati</taxon>
        <taxon>Actinomycetota</taxon>
        <taxon>Actinomycetes</taxon>
        <taxon>Pseudonocardiales</taxon>
        <taxon>Pseudonocardiaceae</taxon>
        <taxon>Actinomycetospora</taxon>
    </lineage>
</organism>
<evidence type="ECO:0000256" key="2">
    <source>
        <dbReference type="SAM" id="Phobius"/>
    </source>
</evidence>
<feature type="transmembrane region" description="Helical" evidence="2">
    <location>
        <begin position="47"/>
        <end position="80"/>
    </location>
</feature>
<sequence length="186" mass="19195">MTTPGDGYGQQGQQGWQQSYGDQGGNPPGWGQPATPPKPRNGMGTAALVFGILALLSIVIVWVPFLGIVTIILALLAVILGSVGRGRVKSLQATNGGAAMTGLVLGVIMLIIGIITQILVIFFAVAFLNFGGANSLQQLQDCVTNANNQPNPAAVQQAYEQCGQQFGQQLPGTQPEAPEAPEGEGG</sequence>
<dbReference type="RefSeq" id="WP_274190003.1">
    <property type="nucleotide sequence ID" value="NZ_BAABHN010000052.1"/>
</dbReference>
<dbReference type="EMBL" id="JBHSIM010000052">
    <property type="protein sequence ID" value="MFC4835989.1"/>
    <property type="molecule type" value="Genomic_DNA"/>
</dbReference>
<reference evidence="4" key="1">
    <citation type="journal article" date="2019" name="Int. J. Syst. Evol. Microbiol.">
        <title>The Global Catalogue of Microorganisms (GCM) 10K type strain sequencing project: providing services to taxonomists for standard genome sequencing and annotation.</title>
        <authorList>
            <consortium name="The Broad Institute Genomics Platform"/>
            <consortium name="The Broad Institute Genome Sequencing Center for Infectious Disease"/>
            <person name="Wu L."/>
            <person name="Ma J."/>
        </authorList>
    </citation>
    <scope>NUCLEOTIDE SEQUENCE [LARGE SCALE GENOMIC DNA]</scope>
    <source>
        <strain evidence="4">CCUG 50347</strain>
    </source>
</reference>